<protein>
    <submittedName>
        <fullName evidence="1">Uncharacterized protein</fullName>
    </submittedName>
</protein>
<evidence type="ECO:0000313" key="2">
    <source>
        <dbReference type="Proteomes" id="UP000006729"/>
    </source>
</evidence>
<gene>
    <name evidence="1" type="ORF">POPTR_005G186300</name>
</gene>
<accession>B9H7M5</accession>
<organism evidence="1 2">
    <name type="scientific">Populus trichocarpa</name>
    <name type="common">Western balsam poplar</name>
    <name type="synonym">Populus balsamifera subsp. trichocarpa</name>
    <dbReference type="NCBI Taxonomy" id="3694"/>
    <lineage>
        <taxon>Eukaryota</taxon>
        <taxon>Viridiplantae</taxon>
        <taxon>Streptophyta</taxon>
        <taxon>Embryophyta</taxon>
        <taxon>Tracheophyta</taxon>
        <taxon>Spermatophyta</taxon>
        <taxon>Magnoliopsida</taxon>
        <taxon>eudicotyledons</taxon>
        <taxon>Gunneridae</taxon>
        <taxon>Pentapetalae</taxon>
        <taxon>rosids</taxon>
        <taxon>fabids</taxon>
        <taxon>Malpighiales</taxon>
        <taxon>Salicaceae</taxon>
        <taxon>Saliceae</taxon>
        <taxon>Populus</taxon>
    </lineage>
</organism>
<reference evidence="1 2" key="1">
    <citation type="journal article" date="2006" name="Science">
        <title>The genome of black cottonwood, Populus trichocarpa (Torr. &amp; Gray).</title>
        <authorList>
            <person name="Tuskan G.A."/>
            <person name="Difazio S."/>
            <person name="Jansson S."/>
            <person name="Bohlmann J."/>
            <person name="Grigoriev I."/>
            <person name="Hellsten U."/>
            <person name="Putnam N."/>
            <person name="Ralph S."/>
            <person name="Rombauts S."/>
            <person name="Salamov A."/>
            <person name="Schein J."/>
            <person name="Sterck L."/>
            <person name="Aerts A."/>
            <person name="Bhalerao R.R."/>
            <person name="Bhalerao R.P."/>
            <person name="Blaudez D."/>
            <person name="Boerjan W."/>
            <person name="Brun A."/>
            <person name="Brunner A."/>
            <person name="Busov V."/>
            <person name="Campbell M."/>
            <person name="Carlson J."/>
            <person name="Chalot M."/>
            <person name="Chapman J."/>
            <person name="Chen G.L."/>
            <person name="Cooper D."/>
            <person name="Coutinho P.M."/>
            <person name="Couturier J."/>
            <person name="Covert S."/>
            <person name="Cronk Q."/>
            <person name="Cunningham R."/>
            <person name="Davis J."/>
            <person name="Degroeve S."/>
            <person name="Dejardin A."/>
            <person name="Depamphilis C."/>
            <person name="Detter J."/>
            <person name="Dirks B."/>
            <person name="Dubchak I."/>
            <person name="Duplessis S."/>
            <person name="Ehlting J."/>
            <person name="Ellis B."/>
            <person name="Gendler K."/>
            <person name="Goodstein D."/>
            <person name="Gribskov M."/>
            <person name="Grimwood J."/>
            <person name="Groover A."/>
            <person name="Gunter L."/>
            <person name="Hamberger B."/>
            <person name="Heinze B."/>
            <person name="Helariutta Y."/>
            <person name="Henrissat B."/>
            <person name="Holligan D."/>
            <person name="Holt R."/>
            <person name="Huang W."/>
            <person name="Islam-Faridi N."/>
            <person name="Jones S."/>
            <person name="Jones-Rhoades M."/>
            <person name="Jorgensen R."/>
            <person name="Joshi C."/>
            <person name="Kangasjarvi J."/>
            <person name="Karlsson J."/>
            <person name="Kelleher C."/>
            <person name="Kirkpatrick R."/>
            <person name="Kirst M."/>
            <person name="Kohler A."/>
            <person name="Kalluri U."/>
            <person name="Larimer F."/>
            <person name="Leebens-Mack J."/>
            <person name="Leple J.C."/>
            <person name="Locascio P."/>
            <person name="Lou Y."/>
            <person name="Lucas S."/>
            <person name="Martin F."/>
            <person name="Montanini B."/>
            <person name="Napoli C."/>
            <person name="Nelson D.R."/>
            <person name="Nelson C."/>
            <person name="Nieminen K."/>
            <person name="Nilsson O."/>
            <person name="Pereda V."/>
            <person name="Peter G."/>
            <person name="Philippe R."/>
            <person name="Pilate G."/>
            <person name="Poliakov A."/>
            <person name="Razumovskaya J."/>
            <person name="Richardson P."/>
            <person name="Rinaldi C."/>
            <person name="Ritland K."/>
            <person name="Rouze P."/>
            <person name="Ryaboy D."/>
            <person name="Schmutz J."/>
            <person name="Schrader J."/>
            <person name="Segerman B."/>
            <person name="Shin H."/>
            <person name="Siddiqui A."/>
            <person name="Sterky F."/>
            <person name="Terry A."/>
            <person name="Tsai C.J."/>
            <person name="Uberbacher E."/>
            <person name="Unneberg P."/>
            <person name="Vahala J."/>
            <person name="Wall K."/>
            <person name="Wessler S."/>
            <person name="Yang G."/>
            <person name="Yin T."/>
            <person name="Douglas C."/>
            <person name="Marra M."/>
            <person name="Sandberg G."/>
            <person name="Van de Peer Y."/>
            <person name="Rokhsar D."/>
        </authorList>
    </citation>
    <scope>NUCLEOTIDE SEQUENCE [LARGE SCALE GENOMIC DNA]</scope>
    <source>
        <strain evidence="2">cv. Nisqually</strain>
    </source>
</reference>
<keyword evidence="2" id="KW-1185">Reference proteome</keyword>
<proteinExistence type="predicted"/>
<sequence length="70" mass="7932">MMTSTRIHCLIEDDEIVLMPRCHDALSVAIVEKTRYSVLVLFWVMLSPLISSANPTFASQTYAIKNGYHC</sequence>
<dbReference type="AlphaFoldDB" id="B9H7M5"/>
<dbReference type="Proteomes" id="UP000006729">
    <property type="component" value="Chromosome 5"/>
</dbReference>
<dbReference type="EMBL" id="CM009294">
    <property type="protein sequence ID" value="PNT37401.1"/>
    <property type="molecule type" value="Genomic_DNA"/>
</dbReference>
<dbReference type="HOGENOM" id="CLU_2762553_0_0_1"/>
<dbReference type="InParanoid" id="B9H7M5"/>
<name>B9H7M5_POPTR</name>
<evidence type="ECO:0000313" key="1">
    <source>
        <dbReference type="EMBL" id="PNT37401.1"/>
    </source>
</evidence>